<dbReference type="PANTHER" id="PTHR30065:SF1">
    <property type="entry name" value="SURFACE PRESENTATION OF ANTIGENS PROTEIN SPAR"/>
    <property type="match status" value="1"/>
</dbReference>
<name>A0A1F7RTR5_9BACT</name>
<dbReference type="PANTHER" id="PTHR30065">
    <property type="entry name" value="FLAGELLAR BIOSYNTHETIC PROTEIN FLIR"/>
    <property type="match status" value="1"/>
</dbReference>
<keyword evidence="11" id="KW-0969">Cilium</keyword>
<feature type="transmembrane region" description="Helical" evidence="10">
    <location>
        <begin position="12"/>
        <end position="30"/>
    </location>
</feature>
<evidence type="ECO:0000256" key="8">
    <source>
        <dbReference type="ARBA" id="ARBA00023143"/>
    </source>
</evidence>
<gene>
    <name evidence="11" type="ORF">A2161_04335</name>
</gene>
<keyword evidence="11" id="KW-0966">Cell projection</keyword>
<evidence type="ECO:0000313" key="12">
    <source>
        <dbReference type="Proteomes" id="UP000179266"/>
    </source>
</evidence>
<feature type="transmembrane region" description="Helical" evidence="10">
    <location>
        <begin position="177"/>
        <end position="199"/>
    </location>
</feature>
<dbReference type="GO" id="GO:0006605">
    <property type="term" value="P:protein targeting"/>
    <property type="evidence" value="ECO:0007669"/>
    <property type="project" value="UniProtKB-UniRule"/>
</dbReference>
<dbReference type="EMBL" id="MGDD01000225">
    <property type="protein sequence ID" value="OGL44404.1"/>
    <property type="molecule type" value="Genomic_DNA"/>
</dbReference>
<evidence type="ECO:0000256" key="10">
    <source>
        <dbReference type="RuleBase" id="RU362071"/>
    </source>
</evidence>
<comment type="function">
    <text evidence="1 10">Role in flagellar biosynthesis.</text>
</comment>
<keyword evidence="5 10" id="KW-0812">Transmembrane</keyword>
<protein>
    <recommendedName>
        <fullName evidence="3 9">Flagellar biosynthetic protein FliR</fullName>
    </recommendedName>
</protein>
<keyword evidence="4 10" id="KW-1003">Cell membrane</keyword>
<keyword evidence="8 10" id="KW-0975">Bacterial flagellum</keyword>
<evidence type="ECO:0000256" key="9">
    <source>
        <dbReference type="NCBIfam" id="TIGR01400"/>
    </source>
</evidence>
<dbReference type="PRINTS" id="PR00953">
    <property type="entry name" value="TYPE3IMRPROT"/>
</dbReference>
<dbReference type="GO" id="GO:0005886">
    <property type="term" value="C:plasma membrane"/>
    <property type="evidence" value="ECO:0007669"/>
    <property type="project" value="UniProtKB-SubCell"/>
</dbReference>
<reference evidence="11 12" key="1">
    <citation type="journal article" date="2016" name="Nat. Commun.">
        <title>Thousands of microbial genomes shed light on interconnected biogeochemical processes in an aquifer system.</title>
        <authorList>
            <person name="Anantharaman K."/>
            <person name="Brown C.T."/>
            <person name="Hug L.A."/>
            <person name="Sharon I."/>
            <person name="Castelle C.J."/>
            <person name="Probst A.J."/>
            <person name="Thomas B.C."/>
            <person name="Singh A."/>
            <person name="Wilkins M.J."/>
            <person name="Karaoz U."/>
            <person name="Brodie E.L."/>
            <person name="Williams K.H."/>
            <person name="Hubbard S.S."/>
            <person name="Banfield J.F."/>
        </authorList>
    </citation>
    <scope>NUCLEOTIDE SEQUENCE [LARGE SCALE GENOMIC DNA]</scope>
</reference>
<dbReference type="InterPro" id="IPR006303">
    <property type="entry name" value="FliR"/>
</dbReference>
<dbReference type="NCBIfam" id="TIGR01400">
    <property type="entry name" value="fliR"/>
    <property type="match status" value="1"/>
</dbReference>
<comment type="caution">
    <text evidence="11">The sequence shown here is derived from an EMBL/GenBank/DDBJ whole genome shotgun (WGS) entry which is preliminary data.</text>
</comment>
<comment type="subcellular location">
    <subcellularLocation>
        <location evidence="10">Cell membrane</location>
        <topology evidence="10">Multi-pass membrane protein</topology>
    </subcellularLocation>
    <subcellularLocation>
        <location evidence="10">Bacterial flagellum basal body</location>
    </subcellularLocation>
</comment>
<keyword evidence="6 10" id="KW-1133">Transmembrane helix</keyword>
<evidence type="ECO:0000256" key="5">
    <source>
        <dbReference type="ARBA" id="ARBA00022692"/>
    </source>
</evidence>
<evidence type="ECO:0000256" key="3">
    <source>
        <dbReference type="ARBA" id="ARBA00021717"/>
    </source>
</evidence>
<organism evidence="11 12">
    <name type="scientific">Candidatus Schekmanbacteria bacterium RBG_13_48_7</name>
    <dbReference type="NCBI Taxonomy" id="1817878"/>
    <lineage>
        <taxon>Bacteria</taxon>
        <taxon>Candidatus Schekmaniibacteriota</taxon>
    </lineage>
</organism>
<keyword evidence="7 10" id="KW-0472">Membrane</keyword>
<sequence>MHVYFNESEIQFFFLIFCRTLGLILSAPIFSNSSLIPQLKIGLALLVSYLLSHVIPINPNFPLGTSSLLYCIATETFIGVLIGFTSHFILDGIQLGGQLIGFQVGFSVVNVIDPNTSAQSSLISIFHGIFSLFLFLSINGHHWFLSAIRDSFMLIPPGNLNIHGNIILFLTEASSQLFVVSVKIAAPVVIVLLLSDVAMGAIARTVPQIQILIVAFPLKIGVGLIVMGLSMTYFAGNMHTFFHQIHLNIYRLLKII</sequence>
<evidence type="ECO:0000256" key="6">
    <source>
        <dbReference type="ARBA" id="ARBA00022989"/>
    </source>
</evidence>
<keyword evidence="11" id="KW-0282">Flagellum</keyword>
<evidence type="ECO:0000256" key="1">
    <source>
        <dbReference type="ARBA" id="ARBA00002578"/>
    </source>
</evidence>
<proteinExistence type="inferred from homology"/>
<evidence type="ECO:0000256" key="2">
    <source>
        <dbReference type="ARBA" id="ARBA00009772"/>
    </source>
</evidence>
<dbReference type="Pfam" id="PF01311">
    <property type="entry name" value="Bac_export_1"/>
    <property type="match status" value="1"/>
</dbReference>
<evidence type="ECO:0000256" key="7">
    <source>
        <dbReference type="ARBA" id="ARBA00023136"/>
    </source>
</evidence>
<dbReference type="GO" id="GO:0044780">
    <property type="term" value="P:bacterial-type flagellum assembly"/>
    <property type="evidence" value="ECO:0007669"/>
    <property type="project" value="UniProtKB-UniRule"/>
</dbReference>
<dbReference type="InterPro" id="IPR002010">
    <property type="entry name" value="T3SS_IM_R"/>
</dbReference>
<feature type="transmembrane region" description="Helical" evidence="10">
    <location>
        <begin position="36"/>
        <end position="55"/>
    </location>
</feature>
<feature type="transmembrane region" description="Helical" evidence="10">
    <location>
        <begin position="211"/>
        <end position="234"/>
    </location>
</feature>
<feature type="transmembrane region" description="Helical" evidence="10">
    <location>
        <begin position="124"/>
        <end position="144"/>
    </location>
</feature>
<dbReference type="Proteomes" id="UP000179266">
    <property type="component" value="Unassembled WGS sequence"/>
</dbReference>
<accession>A0A1F7RTR5</accession>
<comment type="similarity">
    <text evidence="2 10">Belongs to the FliR/MopE/SpaR family.</text>
</comment>
<feature type="transmembrane region" description="Helical" evidence="10">
    <location>
        <begin position="67"/>
        <end position="89"/>
    </location>
</feature>
<evidence type="ECO:0000313" key="11">
    <source>
        <dbReference type="EMBL" id="OGL44404.1"/>
    </source>
</evidence>
<evidence type="ECO:0000256" key="4">
    <source>
        <dbReference type="ARBA" id="ARBA00022475"/>
    </source>
</evidence>
<dbReference type="GO" id="GO:0009425">
    <property type="term" value="C:bacterial-type flagellum basal body"/>
    <property type="evidence" value="ECO:0007669"/>
    <property type="project" value="UniProtKB-SubCell"/>
</dbReference>
<dbReference type="AlphaFoldDB" id="A0A1F7RTR5"/>